<dbReference type="EMBL" id="CM001885">
    <property type="protein sequence ID" value="EOY12804.1"/>
    <property type="molecule type" value="Genomic_DNA"/>
</dbReference>
<dbReference type="Proteomes" id="UP000026915">
    <property type="component" value="Chromosome 7"/>
</dbReference>
<protein>
    <submittedName>
        <fullName evidence="1">Uncharacterized protein</fullName>
    </submittedName>
</protein>
<dbReference type="InParanoid" id="A0A061FE99"/>
<dbReference type="Gramene" id="EOY12804">
    <property type="protein sequence ID" value="EOY12804"/>
    <property type="gene ID" value="TCM_031325"/>
</dbReference>
<proteinExistence type="predicted"/>
<sequence>MRLRRITQAHTTDTLSLDMTKYDRFPQVGFFLKQEIPGQIPIPSQDKPPAQKPYMPALQLSVQMFHLFFSI</sequence>
<keyword evidence="2" id="KW-1185">Reference proteome</keyword>
<accession>A0A061FE99</accession>
<dbReference type="AlphaFoldDB" id="A0A061FE99"/>
<evidence type="ECO:0000313" key="1">
    <source>
        <dbReference type="EMBL" id="EOY12804.1"/>
    </source>
</evidence>
<gene>
    <name evidence="1" type="ORF">TCM_031325</name>
</gene>
<dbReference type="HOGENOM" id="CLU_2745190_0_0_1"/>
<reference evidence="1 2" key="1">
    <citation type="journal article" date="2013" name="Genome Biol.">
        <title>The genome sequence of the most widely cultivated cacao type and its use to identify candidate genes regulating pod color.</title>
        <authorList>
            <person name="Motamayor J.C."/>
            <person name="Mockaitis K."/>
            <person name="Schmutz J."/>
            <person name="Haiminen N."/>
            <person name="Iii D.L."/>
            <person name="Cornejo O."/>
            <person name="Findley S.D."/>
            <person name="Zheng P."/>
            <person name="Utro F."/>
            <person name="Royaert S."/>
            <person name="Saski C."/>
            <person name="Jenkins J."/>
            <person name="Podicheti R."/>
            <person name="Zhao M."/>
            <person name="Scheffler B.E."/>
            <person name="Stack J.C."/>
            <person name="Feltus F.A."/>
            <person name="Mustiga G.M."/>
            <person name="Amores F."/>
            <person name="Phillips W."/>
            <person name="Marelli J.P."/>
            <person name="May G.D."/>
            <person name="Shapiro H."/>
            <person name="Ma J."/>
            <person name="Bustamante C.D."/>
            <person name="Schnell R.J."/>
            <person name="Main D."/>
            <person name="Gilbert D."/>
            <person name="Parida L."/>
            <person name="Kuhn D.N."/>
        </authorList>
    </citation>
    <scope>NUCLEOTIDE SEQUENCE [LARGE SCALE GENOMIC DNA]</scope>
    <source>
        <strain evidence="2">cv. Matina 1-6</strain>
    </source>
</reference>
<evidence type="ECO:0000313" key="2">
    <source>
        <dbReference type="Proteomes" id="UP000026915"/>
    </source>
</evidence>
<name>A0A061FE99_THECC</name>
<organism evidence="1 2">
    <name type="scientific">Theobroma cacao</name>
    <name type="common">Cacao</name>
    <name type="synonym">Cocoa</name>
    <dbReference type="NCBI Taxonomy" id="3641"/>
    <lineage>
        <taxon>Eukaryota</taxon>
        <taxon>Viridiplantae</taxon>
        <taxon>Streptophyta</taxon>
        <taxon>Embryophyta</taxon>
        <taxon>Tracheophyta</taxon>
        <taxon>Spermatophyta</taxon>
        <taxon>Magnoliopsida</taxon>
        <taxon>eudicotyledons</taxon>
        <taxon>Gunneridae</taxon>
        <taxon>Pentapetalae</taxon>
        <taxon>rosids</taxon>
        <taxon>malvids</taxon>
        <taxon>Malvales</taxon>
        <taxon>Malvaceae</taxon>
        <taxon>Byttnerioideae</taxon>
        <taxon>Theobroma</taxon>
    </lineage>
</organism>